<evidence type="ECO:0000313" key="1">
    <source>
        <dbReference type="EMBL" id="KAJ8304096.1"/>
    </source>
</evidence>
<evidence type="ECO:0000313" key="2">
    <source>
        <dbReference type="Proteomes" id="UP001217089"/>
    </source>
</evidence>
<keyword evidence="2" id="KW-1185">Reference proteome</keyword>
<comment type="caution">
    <text evidence="1">The sequence shown here is derived from an EMBL/GenBank/DDBJ whole genome shotgun (WGS) entry which is preliminary data.</text>
</comment>
<reference evidence="1 2" key="1">
    <citation type="submission" date="2022-12" db="EMBL/GenBank/DDBJ databases">
        <title>Chromosome-level genome of Tegillarca granosa.</title>
        <authorList>
            <person name="Kim J."/>
        </authorList>
    </citation>
    <scope>NUCLEOTIDE SEQUENCE [LARGE SCALE GENOMIC DNA]</scope>
    <source>
        <strain evidence="1">Teg-2019</strain>
        <tissue evidence="1">Adductor muscle</tissue>
    </source>
</reference>
<dbReference type="Proteomes" id="UP001217089">
    <property type="component" value="Unassembled WGS sequence"/>
</dbReference>
<organism evidence="1 2">
    <name type="scientific">Tegillarca granosa</name>
    <name type="common">Malaysian cockle</name>
    <name type="synonym">Anadara granosa</name>
    <dbReference type="NCBI Taxonomy" id="220873"/>
    <lineage>
        <taxon>Eukaryota</taxon>
        <taxon>Metazoa</taxon>
        <taxon>Spiralia</taxon>
        <taxon>Lophotrochozoa</taxon>
        <taxon>Mollusca</taxon>
        <taxon>Bivalvia</taxon>
        <taxon>Autobranchia</taxon>
        <taxon>Pteriomorphia</taxon>
        <taxon>Arcoida</taxon>
        <taxon>Arcoidea</taxon>
        <taxon>Arcidae</taxon>
        <taxon>Tegillarca</taxon>
    </lineage>
</organism>
<protein>
    <submittedName>
        <fullName evidence="1">Uncharacterized protein</fullName>
    </submittedName>
</protein>
<dbReference type="Gene3D" id="2.80.10.70">
    <property type="entry name" value="Spindlin/Ssty"/>
    <property type="match status" value="1"/>
</dbReference>
<dbReference type="InterPro" id="IPR042567">
    <property type="entry name" value="SPIN/Ssty_sf"/>
</dbReference>
<sequence length="168" mass="19635">MPKIFCTMDCGKEEVEESLREIKTVLEKKKALTVQLNFRKLGRKQKSVNELIQQVSTLIEESRAVVTKEKKLRSRSPLLVNNLSVVPGFGDWYNIKYENNEAVYVYKLQENYSTGDLELIVDIEDFISTKKIVVNFVWSEMYYFKNYNLGTCFLNMICRGGQLFNTKF</sequence>
<dbReference type="EMBL" id="JARBDR010000903">
    <property type="protein sequence ID" value="KAJ8304096.1"/>
    <property type="molecule type" value="Genomic_DNA"/>
</dbReference>
<accession>A0ABQ9EI46</accession>
<name>A0ABQ9EI46_TEGGR</name>
<proteinExistence type="predicted"/>
<gene>
    <name evidence="1" type="ORF">KUTeg_017679</name>
</gene>